<dbReference type="GO" id="GO:0003688">
    <property type="term" value="F:DNA replication origin binding"/>
    <property type="evidence" value="ECO:0007669"/>
    <property type="project" value="TreeGrafter"/>
</dbReference>
<dbReference type="PROSITE" id="PS51038">
    <property type="entry name" value="BAH"/>
    <property type="match status" value="1"/>
</dbReference>
<proteinExistence type="inferred from homology"/>
<keyword evidence="5" id="KW-0547">Nucleotide-binding</keyword>
<dbReference type="Gene3D" id="1.10.8.60">
    <property type="match status" value="1"/>
</dbReference>
<dbReference type="InterPro" id="IPR050311">
    <property type="entry name" value="ORC1/CDC6"/>
</dbReference>
<dbReference type="Pfam" id="PF00004">
    <property type="entry name" value="AAA"/>
    <property type="match status" value="1"/>
</dbReference>
<comment type="similarity">
    <text evidence="2 5">Belongs to the ORC1 family.</text>
</comment>
<protein>
    <recommendedName>
        <fullName evidence="5">Origin recognition complex subunit 1</fullName>
    </recommendedName>
</protein>
<feature type="domain" description="BAH" evidence="7">
    <location>
        <begin position="1"/>
        <end position="66"/>
    </location>
</feature>
<name>A0A835M976_9MAGN</name>
<dbReference type="Proteomes" id="UP000631114">
    <property type="component" value="Unassembled WGS sequence"/>
</dbReference>
<evidence type="ECO:0000259" key="7">
    <source>
        <dbReference type="PROSITE" id="PS51038"/>
    </source>
</evidence>
<evidence type="ECO:0000256" key="3">
    <source>
        <dbReference type="ARBA" id="ARBA00023125"/>
    </source>
</evidence>
<evidence type="ECO:0000256" key="5">
    <source>
        <dbReference type="RuleBase" id="RU365058"/>
    </source>
</evidence>
<feature type="non-terminal residue" evidence="8">
    <location>
        <position position="1"/>
    </location>
</feature>
<dbReference type="OrthoDB" id="1926878at2759"/>
<organism evidence="8 9">
    <name type="scientific">Coptis chinensis</name>
    <dbReference type="NCBI Taxonomy" id="261450"/>
    <lineage>
        <taxon>Eukaryota</taxon>
        <taxon>Viridiplantae</taxon>
        <taxon>Streptophyta</taxon>
        <taxon>Embryophyta</taxon>
        <taxon>Tracheophyta</taxon>
        <taxon>Spermatophyta</taxon>
        <taxon>Magnoliopsida</taxon>
        <taxon>Ranunculales</taxon>
        <taxon>Ranunculaceae</taxon>
        <taxon>Coptidoideae</taxon>
        <taxon>Coptis</taxon>
    </lineage>
</organism>
<evidence type="ECO:0000256" key="6">
    <source>
        <dbReference type="SAM" id="MobiDB-lite"/>
    </source>
</evidence>
<evidence type="ECO:0000313" key="9">
    <source>
        <dbReference type="Proteomes" id="UP000631114"/>
    </source>
</evidence>
<comment type="function">
    <text evidence="5">Component of the origin recognition complex (ORC) that binds origins of replication. DNA-binding is ATP-dependent, however specific DNA sequences that define origins of replication have not been identified so far. ORC is required to assemble the pre-replication complex necessary to initiate DNA replication.</text>
</comment>
<dbReference type="AlphaFoldDB" id="A0A835M976"/>
<dbReference type="PANTHER" id="PTHR10763">
    <property type="entry name" value="CELL DIVISION CONTROL PROTEIN 6-RELATED"/>
    <property type="match status" value="1"/>
</dbReference>
<evidence type="ECO:0000256" key="1">
    <source>
        <dbReference type="ARBA" id="ARBA00004123"/>
    </source>
</evidence>
<evidence type="ECO:0000313" key="8">
    <source>
        <dbReference type="EMBL" id="KAF9623980.1"/>
    </source>
</evidence>
<keyword evidence="5" id="KW-0235">DNA replication</keyword>
<keyword evidence="3 5" id="KW-0238">DNA-binding</keyword>
<dbReference type="Pfam" id="PF17872">
    <property type="entry name" value="AAA_lid_10"/>
    <property type="match status" value="1"/>
</dbReference>
<dbReference type="GO" id="GO:0033314">
    <property type="term" value="P:mitotic DNA replication checkpoint signaling"/>
    <property type="evidence" value="ECO:0007669"/>
    <property type="project" value="TreeGrafter"/>
</dbReference>
<dbReference type="InterPro" id="IPR041083">
    <property type="entry name" value="AAA_lid_10"/>
</dbReference>
<dbReference type="InterPro" id="IPR003959">
    <property type="entry name" value="ATPase_AAA_core"/>
</dbReference>
<dbReference type="GO" id="GO:0006270">
    <property type="term" value="P:DNA replication initiation"/>
    <property type="evidence" value="ECO:0007669"/>
    <property type="project" value="TreeGrafter"/>
</dbReference>
<dbReference type="InterPro" id="IPR027417">
    <property type="entry name" value="P-loop_NTPase"/>
</dbReference>
<dbReference type="Gene3D" id="3.40.50.300">
    <property type="entry name" value="P-loop containing nucleotide triphosphate hydrolases"/>
    <property type="match status" value="1"/>
</dbReference>
<accession>A0A835M976</accession>
<keyword evidence="5" id="KW-0067">ATP-binding</keyword>
<dbReference type="InterPro" id="IPR001025">
    <property type="entry name" value="BAH_dom"/>
</dbReference>
<evidence type="ECO:0000256" key="4">
    <source>
        <dbReference type="ARBA" id="ARBA00023242"/>
    </source>
</evidence>
<dbReference type="PANTHER" id="PTHR10763:SF23">
    <property type="entry name" value="ORIGIN RECOGNITION COMPLEX SUBUNIT 1"/>
    <property type="match status" value="1"/>
</dbReference>
<comment type="subcellular location">
    <subcellularLocation>
        <location evidence="1 5">Nucleus</location>
    </subcellularLocation>
</comment>
<dbReference type="GO" id="GO:0003682">
    <property type="term" value="F:chromatin binding"/>
    <property type="evidence" value="ECO:0007669"/>
    <property type="project" value="InterPro"/>
</dbReference>
<keyword evidence="4 5" id="KW-0539">Nucleus</keyword>
<gene>
    <name evidence="8" type="ORF">IFM89_007423</name>
</gene>
<feature type="region of interest" description="Disordered" evidence="6">
    <location>
        <begin position="333"/>
        <end position="355"/>
    </location>
</feature>
<dbReference type="GO" id="GO:0016887">
    <property type="term" value="F:ATP hydrolysis activity"/>
    <property type="evidence" value="ECO:0007669"/>
    <property type="project" value="InterPro"/>
</dbReference>
<dbReference type="EMBL" id="JADFTS010000001">
    <property type="protein sequence ID" value="KAF9623980.1"/>
    <property type="molecule type" value="Genomic_DNA"/>
</dbReference>
<dbReference type="GO" id="GO:0005524">
    <property type="term" value="F:ATP binding"/>
    <property type="evidence" value="ECO:0007669"/>
    <property type="project" value="UniProtKB-KW"/>
</dbReference>
<keyword evidence="9" id="KW-1185">Reference proteome</keyword>
<comment type="subunit">
    <text evidence="5">Component of the origin recognition complex (ORC) composed of at least ORC1, ORC2, ORC3, ORC4, ORC5 and ORC6. ORC is regulated in a cell-cycle and development dependent manner. It is sequentially assembled at the exit from anaphase of mitosis and disassembled as cells enter S phase. Binds unmodified and methylated histone H3.</text>
</comment>
<sequence>MGIFYRPVTDENFNSVVVHYLQMESVQRHCFVMSPKEFLKATNEGDDVFLCEYEYDVHWHSFKRLAEIDNGDETMTVLSMMRNLRSEVDAGSIKPYWFVEINGLRLPSPKNIYKVTYESLSGHRVGWKKAFQLLNERFSDDTRVGKEDNQPCVLLIDELDLLVTRNQSVLYNILVWPTKPNSKLVVIGIANTMDLPEKLLPRISSRMGIQRLSFGLSIYQQLQEIISSHLKGIDAVAKQTVEFASRKVAAISRDARRALEICRHATELANYRIKKFPSIQEFASAGIISFSPATRNCDSAGTSTKAFFKGVETWKKETILKKEAAKRLESNGNEEVEYKALPGGPSNGTHKETNTNGDQEVIEICLISLITSVISFGLPLLRKCSPCPKADANSDIECLRPPG</sequence>
<comment type="caution">
    <text evidence="8">The sequence shown here is derived from an EMBL/GenBank/DDBJ whole genome shotgun (WGS) entry which is preliminary data.</text>
</comment>
<dbReference type="GO" id="GO:0005664">
    <property type="term" value="C:nuclear origin of replication recognition complex"/>
    <property type="evidence" value="ECO:0007669"/>
    <property type="project" value="TreeGrafter"/>
</dbReference>
<dbReference type="SUPFAM" id="SSF52540">
    <property type="entry name" value="P-loop containing nucleoside triphosphate hydrolases"/>
    <property type="match status" value="1"/>
</dbReference>
<reference evidence="8 9" key="1">
    <citation type="submission" date="2020-10" db="EMBL/GenBank/DDBJ databases">
        <title>The Coptis chinensis genome and diversification of protoberbering-type alkaloids.</title>
        <authorList>
            <person name="Wang B."/>
            <person name="Shu S."/>
            <person name="Song C."/>
            <person name="Liu Y."/>
        </authorList>
    </citation>
    <scope>NUCLEOTIDE SEQUENCE [LARGE SCALE GENOMIC DNA]</scope>
    <source>
        <strain evidence="8">HL-2020</strain>
        <tissue evidence="8">Leaf</tissue>
    </source>
</reference>
<evidence type="ECO:0000256" key="2">
    <source>
        <dbReference type="ARBA" id="ARBA00008398"/>
    </source>
</evidence>